<keyword evidence="8" id="KW-1185">Reference proteome</keyword>
<sequence length="505" mass="57764">MSALKKFVGQTAIYGVTTVLSRLLNFILTPIYTRVYPAGVYGIFTNMYANASIINAVLAFGMESTFFRYLNKHEDRKQEVYNNTFLCVAFIGILFLITGLTFNTQIAQYFAADAAQIADYKWYVKFFVWILFIDAICVIPFAKIRADERPIRYSVAKFLNIGLFVGLNLIFILLIPAIIKHQWVGADWLASWYRKQWVGYVFISNLVASAATLLYLLPEFLKLQLRFDKALFSNMFGYSWPILVANLSFIINENLDKIVLKKLLPPEIADGEVGIYGAVCKIAIFLSIFNTAFRLGAEPFFFSFAKNKNAKQTYAVILHYFVIALVVIFIGLVANIEILKYFISRDKAHIAEYWAGLPAVPYLLLGYVCLGIYMNLSIWYRLSDQTRFGLYISVFGAVITIVLNLVLIPKYSYMGSAWVSMIAYFVMMVISYVLGQKYYPIPYNLKRIALYFISSTVIAFVSFFVFNRNIFIGNGLLILFLGAVYFLEKNELKRFFKKGEAKVES</sequence>
<dbReference type="GO" id="GO:0005886">
    <property type="term" value="C:plasma membrane"/>
    <property type="evidence" value="ECO:0007669"/>
    <property type="project" value="UniProtKB-SubCell"/>
</dbReference>
<evidence type="ECO:0000256" key="6">
    <source>
        <dbReference type="SAM" id="Phobius"/>
    </source>
</evidence>
<gene>
    <name evidence="7" type="ORF">DPV69_15180</name>
</gene>
<evidence type="ECO:0000256" key="1">
    <source>
        <dbReference type="ARBA" id="ARBA00004651"/>
    </source>
</evidence>
<feature type="transmembrane region" description="Helical" evidence="6">
    <location>
        <begin position="388"/>
        <end position="407"/>
    </location>
</feature>
<feature type="transmembrane region" description="Helical" evidence="6">
    <location>
        <begin position="38"/>
        <end position="60"/>
    </location>
</feature>
<protein>
    <submittedName>
        <fullName evidence="7">Polysaccharide biosynthesis protein</fullName>
    </submittedName>
</protein>
<evidence type="ECO:0000256" key="4">
    <source>
        <dbReference type="ARBA" id="ARBA00022989"/>
    </source>
</evidence>
<name>A0A443YNX5_9SPHI</name>
<dbReference type="GO" id="GO:0015297">
    <property type="term" value="F:antiporter activity"/>
    <property type="evidence" value="ECO:0007669"/>
    <property type="project" value="InterPro"/>
</dbReference>
<evidence type="ECO:0000256" key="2">
    <source>
        <dbReference type="ARBA" id="ARBA00022475"/>
    </source>
</evidence>
<feature type="transmembrane region" description="Helical" evidence="6">
    <location>
        <begin position="230"/>
        <end position="251"/>
    </location>
</feature>
<dbReference type="OrthoDB" id="9814608at2"/>
<feature type="transmembrane region" description="Helical" evidence="6">
    <location>
        <begin position="471"/>
        <end position="488"/>
    </location>
</feature>
<feature type="transmembrane region" description="Helical" evidence="6">
    <location>
        <begin position="122"/>
        <end position="142"/>
    </location>
</feature>
<keyword evidence="3 6" id="KW-0812">Transmembrane</keyword>
<keyword evidence="5 6" id="KW-0472">Membrane</keyword>
<comment type="subcellular location">
    <subcellularLocation>
        <location evidence="1">Cell membrane</location>
        <topology evidence="1">Multi-pass membrane protein</topology>
    </subcellularLocation>
</comment>
<comment type="caution">
    <text evidence="7">The sequence shown here is derived from an EMBL/GenBank/DDBJ whole genome shotgun (WGS) entry which is preliminary data.</text>
</comment>
<organism evidence="7 8">
    <name type="scientific">Pedobacter chitinilyticus</name>
    <dbReference type="NCBI Taxonomy" id="2233776"/>
    <lineage>
        <taxon>Bacteria</taxon>
        <taxon>Pseudomonadati</taxon>
        <taxon>Bacteroidota</taxon>
        <taxon>Sphingobacteriia</taxon>
        <taxon>Sphingobacteriales</taxon>
        <taxon>Sphingobacteriaceae</taxon>
        <taxon>Pedobacter</taxon>
    </lineage>
</organism>
<dbReference type="Pfam" id="PF01554">
    <property type="entry name" value="MatE"/>
    <property type="match status" value="1"/>
</dbReference>
<feature type="transmembrane region" description="Helical" evidence="6">
    <location>
        <begin position="199"/>
        <end position="218"/>
    </location>
</feature>
<feature type="transmembrane region" description="Helical" evidence="6">
    <location>
        <begin position="447"/>
        <end position="465"/>
    </location>
</feature>
<dbReference type="PANTHER" id="PTHR30250">
    <property type="entry name" value="PST FAMILY PREDICTED COLANIC ACID TRANSPORTER"/>
    <property type="match status" value="1"/>
</dbReference>
<feature type="transmembrane region" description="Helical" evidence="6">
    <location>
        <begin position="80"/>
        <end position="102"/>
    </location>
</feature>
<feature type="transmembrane region" description="Helical" evidence="6">
    <location>
        <begin position="413"/>
        <end position="435"/>
    </location>
</feature>
<dbReference type="InterPro" id="IPR050833">
    <property type="entry name" value="Poly_Biosynth_Transport"/>
</dbReference>
<proteinExistence type="predicted"/>
<accession>A0A443YNX5</accession>
<feature type="transmembrane region" description="Helical" evidence="6">
    <location>
        <begin position="273"/>
        <end position="293"/>
    </location>
</feature>
<feature type="transmembrane region" description="Helical" evidence="6">
    <location>
        <begin position="12"/>
        <end position="32"/>
    </location>
</feature>
<evidence type="ECO:0000313" key="7">
    <source>
        <dbReference type="EMBL" id="RWU05492.1"/>
    </source>
</evidence>
<feature type="transmembrane region" description="Helical" evidence="6">
    <location>
        <begin position="354"/>
        <end position="376"/>
    </location>
</feature>
<keyword evidence="4 6" id="KW-1133">Transmembrane helix</keyword>
<evidence type="ECO:0000256" key="5">
    <source>
        <dbReference type="ARBA" id="ARBA00023136"/>
    </source>
</evidence>
<dbReference type="PANTHER" id="PTHR30250:SF11">
    <property type="entry name" value="O-ANTIGEN TRANSPORTER-RELATED"/>
    <property type="match status" value="1"/>
</dbReference>
<keyword evidence="2" id="KW-1003">Cell membrane</keyword>
<evidence type="ECO:0000313" key="8">
    <source>
        <dbReference type="Proteomes" id="UP000284120"/>
    </source>
</evidence>
<feature type="transmembrane region" description="Helical" evidence="6">
    <location>
        <begin position="314"/>
        <end position="334"/>
    </location>
</feature>
<dbReference type="RefSeq" id="WP_113648255.1">
    <property type="nucleotide sequence ID" value="NZ_QMHN01000005.1"/>
</dbReference>
<dbReference type="InterPro" id="IPR002528">
    <property type="entry name" value="MATE_fam"/>
</dbReference>
<dbReference type="EMBL" id="SAYW01000005">
    <property type="protein sequence ID" value="RWU05492.1"/>
    <property type="molecule type" value="Genomic_DNA"/>
</dbReference>
<evidence type="ECO:0000256" key="3">
    <source>
        <dbReference type="ARBA" id="ARBA00022692"/>
    </source>
</evidence>
<feature type="transmembrane region" description="Helical" evidence="6">
    <location>
        <begin position="154"/>
        <end position="179"/>
    </location>
</feature>
<dbReference type="Proteomes" id="UP000284120">
    <property type="component" value="Unassembled WGS sequence"/>
</dbReference>
<reference evidence="7 8" key="1">
    <citation type="submission" date="2018-06" db="EMBL/GenBank/DDBJ databases">
        <title>Pedobacter endophyticus sp. nov., an endophytic bacterium isolated from a leaf of Triticum aestivum.</title>
        <authorList>
            <person name="Zhang L."/>
        </authorList>
    </citation>
    <scope>NUCLEOTIDE SEQUENCE [LARGE SCALE GENOMIC DNA]</scope>
    <source>
        <strain evidence="7 8">CM134L-2</strain>
    </source>
</reference>
<dbReference type="AlphaFoldDB" id="A0A443YNX5"/>
<dbReference type="GO" id="GO:0042910">
    <property type="term" value="F:xenobiotic transmembrane transporter activity"/>
    <property type="evidence" value="ECO:0007669"/>
    <property type="project" value="InterPro"/>
</dbReference>